<sequence>MAQPQPPLQALQGAEAVDAVLRDWPTPAPALLNASLAYNATYNCTNDYCLPDEEYLDLIETYVFPTTYEWLLIALHAAVFCVGLVGNALVCAAVYRNPGMRTVTNVFLVNLAVADFLVILLCLPPTVVWDVTETWFMGMALCKVVLYFQSCFPLAGKWLDVTGSD</sequence>
<keyword evidence="5" id="KW-0297">G-protein coupled receptor</keyword>
<dbReference type="PANTHER" id="PTHR45695:SF15">
    <property type="entry name" value="OPSIN RH2"/>
    <property type="match status" value="1"/>
</dbReference>
<feature type="transmembrane region" description="Helical" evidence="9">
    <location>
        <begin position="70"/>
        <end position="95"/>
    </location>
</feature>
<evidence type="ECO:0000256" key="1">
    <source>
        <dbReference type="ARBA" id="ARBA00004141"/>
    </source>
</evidence>
<reference evidence="11" key="2">
    <citation type="journal article" date="2023" name="BMC Genomics">
        <title>Pest status, molecular evolution, and epigenetic factors derived from the genome assembly of Frankliniella fusca, a thysanopteran phytovirus vector.</title>
        <authorList>
            <person name="Catto M.A."/>
            <person name="Labadie P.E."/>
            <person name="Jacobson A.L."/>
            <person name="Kennedy G.G."/>
            <person name="Srinivasan R."/>
            <person name="Hunt B.G."/>
        </authorList>
    </citation>
    <scope>NUCLEOTIDE SEQUENCE</scope>
    <source>
        <strain evidence="11">PL_HMW_Pooled</strain>
    </source>
</reference>
<dbReference type="Proteomes" id="UP001219518">
    <property type="component" value="Unassembled WGS sequence"/>
</dbReference>
<dbReference type="GO" id="GO:0005886">
    <property type="term" value="C:plasma membrane"/>
    <property type="evidence" value="ECO:0007669"/>
    <property type="project" value="TreeGrafter"/>
</dbReference>
<dbReference type="PRINTS" id="PR00237">
    <property type="entry name" value="GPCRRHODOPSN"/>
</dbReference>
<organism evidence="11 12">
    <name type="scientific">Frankliniella fusca</name>
    <dbReference type="NCBI Taxonomy" id="407009"/>
    <lineage>
        <taxon>Eukaryota</taxon>
        <taxon>Metazoa</taxon>
        <taxon>Ecdysozoa</taxon>
        <taxon>Arthropoda</taxon>
        <taxon>Hexapoda</taxon>
        <taxon>Insecta</taxon>
        <taxon>Pterygota</taxon>
        <taxon>Neoptera</taxon>
        <taxon>Paraneoptera</taxon>
        <taxon>Thysanoptera</taxon>
        <taxon>Terebrantia</taxon>
        <taxon>Thripoidea</taxon>
        <taxon>Thripidae</taxon>
        <taxon>Frankliniella</taxon>
    </lineage>
</organism>
<evidence type="ECO:0000256" key="7">
    <source>
        <dbReference type="ARBA" id="ARBA00023170"/>
    </source>
</evidence>
<evidence type="ECO:0000313" key="12">
    <source>
        <dbReference type="Proteomes" id="UP001219518"/>
    </source>
</evidence>
<keyword evidence="6 9" id="KW-0472">Membrane</keyword>
<keyword evidence="4 9" id="KW-1133">Transmembrane helix</keyword>
<keyword evidence="3 9" id="KW-0812">Transmembrane</keyword>
<evidence type="ECO:0000256" key="9">
    <source>
        <dbReference type="SAM" id="Phobius"/>
    </source>
</evidence>
<evidence type="ECO:0000256" key="4">
    <source>
        <dbReference type="ARBA" id="ARBA00022989"/>
    </source>
</evidence>
<evidence type="ECO:0000259" key="10">
    <source>
        <dbReference type="PROSITE" id="PS50262"/>
    </source>
</evidence>
<evidence type="ECO:0000256" key="6">
    <source>
        <dbReference type="ARBA" id="ARBA00023136"/>
    </source>
</evidence>
<protein>
    <submittedName>
        <fullName evidence="11">Orexin receptor type 2</fullName>
    </submittedName>
</protein>
<dbReference type="PROSITE" id="PS50262">
    <property type="entry name" value="G_PROTEIN_RECEP_F1_2"/>
    <property type="match status" value="1"/>
</dbReference>
<name>A0AAE1I1Y3_9NEOP</name>
<dbReference type="AlphaFoldDB" id="A0AAE1I1Y3"/>
<comment type="similarity">
    <text evidence="2">Belongs to the G-protein coupled receptor 1 family.</text>
</comment>
<dbReference type="InterPro" id="IPR000276">
    <property type="entry name" value="GPCR_Rhodpsn"/>
</dbReference>
<gene>
    <name evidence="11" type="ORF">KUF71_025888</name>
</gene>
<dbReference type="PANTHER" id="PTHR45695">
    <property type="entry name" value="LEUCOKININ RECEPTOR-RELATED"/>
    <property type="match status" value="1"/>
</dbReference>
<evidence type="ECO:0000256" key="8">
    <source>
        <dbReference type="ARBA" id="ARBA00023224"/>
    </source>
</evidence>
<dbReference type="SUPFAM" id="SSF81321">
    <property type="entry name" value="Family A G protein-coupled receptor-like"/>
    <property type="match status" value="1"/>
</dbReference>
<evidence type="ECO:0000256" key="2">
    <source>
        <dbReference type="ARBA" id="ARBA00010663"/>
    </source>
</evidence>
<reference evidence="11" key="1">
    <citation type="submission" date="2021-07" db="EMBL/GenBank/DDBJ databases">
        <authorList>
            <person name="Catto M.A."/>
            <person name="Jacobson A."/>
            <person name="Kennedy G."/>
            <person name="Labadie P."/>
            <person name="Hunt B.G."/>
            <person name="Srinivasan R."/>
        </authorList>
    </citation>
    <scope>NUCLEOTIDE SEQUENCE</scope>
    <source>
        <strain evidence="11">PL_HMW_Pooled</strain>
        <tissue evidence="11">Head</tissue>
    </source>
</reference>
<dbReference type="EMBL" id="JAHWGI010001424">
    <property type="protein sequence ID" value="KAK3931406.1"/>
    <property type="molecule type" value="Genomic_DNA"/>
</dbReference>
<evidence type="ECO:0000256" key="3">
    <source>
        <dbReference type="ARBA" id="ARBA00022692"/>
    </source>
</evidence>
<dbReference type="InterPro" id="IPR017452">
    <property type="entry name" value="GPCR_Rhodpsn_7TM"/>
</dbReference>
<comment type="subcellular location">
    <subcellularLocation>
        <location evidence="1">Membrane</location>
        <topology evidence="1">Multi-pass membrane protein</topology>
    </subcellularLocation>
</comment>
<evidence type="ECO:0000256" key="5">
    <source>
        <dbReference type="ARBA" id="ARBA00023040"/>
    </source>
</evidence>
<dbReference type="Gene3D" id="1.20.1070.10">
    <property type="entry name" value="Rhodopsin 7-helix transmembrane proteins"/>
    <property type="match status" value="1"/>
</dbReference>
<feature type="domain" description="G-protein coupled receptors family 1 profile" evidence="10">
    <location>
        <begin position="86"/>
        <end position="165"/>
    </location>
</feature>
<keyword evidence="8" id="KW-0807">Transducer</keyword>
<dbReference type="GO" id="GO:0004930">
    <property type="term" value="F:G protein-coupled receptor activity"/>
    <property type="evidence" value="ECO:0007669"/>
    <property type="project" value="UniProtKB-KW"/>
</dbReference>
<accession>A0AAE1I1Y3</accession>
<proteinExistence type="inferred from homology"/>
<feature type="transmembrane region" description="Helical" evidence="9">
    <location>
        <begin position="107"/>
        <end position="129"/>
    </location>
</feature>
<evidence type="ECO:0000313" key="11">
    <source>
        <dbReference type="EMBL" id="KAK3931406.1"/>
    </source>
</evidence>
<keyword evidence="7 11" id="KW-0675">Receptor</keyword>
<comment type="caution">
    <text evidence="11">The sequence shown here is derived from an EMBL/GenBank/DDBJ whole genome shotgun (WGS) entry which is preliminary data.</text>
</comment>
<dbReference type="Pfam" id="PF00001">
    <property type="entry name" value="7tm_1"/>
    <property type="match status" value="1"/>
</dbReference>
<keyword evidence="12" id="KW-1185">Reference proteome</keyword>